<protein>
    <recommendedName>
        <fullName evidence="4">DUF4283 domain-containing protein</fullName>
    </recommendedName>
</protein>
<gene>
    <name evidence="2" type="ORF">G4B88_026881</name>
</gene>
<proteinExistence type="predicted"/>
<comment type="caution">
    <text evidence="2">The sequence shown here is derived from an EMBL/GenBank/DDBJ whole genome shotgun (WGS) entry which is preliminary data.</text>
</comment>
<dbReference type="Proteomes" id="UP000583929">
    <property type="component" value="Unassembled WGS sequence"/>
</dbReference>
<dbReference type="AlphaFoldDB" id="A0A7J6FGL4"/>
<reference evidence="2 3" key="1">
    <citation type="journal article" date="2020" name="bioRxiv">
        <title>Sequence and annotation of 42 cannabis genomes reveals extensive copy number variation in cannabinoid synthesis and pathogen resistance genes.</title>
        <authorList>
            <person name="Mckernan K.J."/>
            <person name="Helbert Y."/>
            <person name="Kane L.T."/>
            <person name="Ebling H."/>
            <person name="Zhang L."/>
            <person name="Liu B."/>
            <person name="Eaton Z."/>
            <person name="Mclaughlin S."/>
            <person name="Kingan S."/>
            <person name="Baybayan P."/>
            <person name="Concepcion G."/>
            <person name="Jordan M."/>
            <person name="Riva A."/>
            <person name="Barbazuk W."/>
            <person name="Harkins T."/>
        </authorList>
    </citation>
    <scope>NUCLEOTIDE SEQUENCE [LARGE SCALE GENOMIC DNA]</scope>
    <source>
        <strain evidence="3">cv. Jamaican Lion 4</strain>
        <tissue evidence="2">Leaf</tissue>
    </source>
</reference>
<feature type="region of interest" description="Disordered" evidence="1">
    <location>
        <begin position="157"/>
        <end position="178"/>
    </location>
</feature>
<feature type="compositionally biased region" description="Basic and acidic residues" evidence="1">
    <location>
        <begin position="162"/>
        <end position="172"/>
    </location>
</feature>
<evidence type="ECO:0000313" key="3">
    <source>
        <dbReference type="Proteomes" id="UP000583929"/>
    </source>
</evidence>
<dbReference type="EMBL" id="JAATIQ010000211">
    <property type="protein sequence ID" value="KAF4369831.1"/>
    <property type="molecule type" value="Genomic_DNA"/>
</dbReference>
<name>A0A7J6FGL4_CANSA</name>
<keyword evidence="3" id="KW-1185">Reference proteome</keyword>
<evidence type="ECO:0000313" key="2">
    <source>
        <dbReference type="EMBL" id="KAF4369831.1"/>
    </source>
</evidence>
<organism evidence="2 3">
    <name type="scientific">Cannabis sativa</name>
    <name type="common">Hemp</name>
    <name type="synonym">Marijuana</name>
    <dbReference type="NCBI Taxonomy" id="3483"/>
    <lineage>
        <taxon>Eukaryota</taxon>
        <taxon>Viridiplantae</taxon>
        <taxon>Streptophyta</taxon>
        <taxon>Embryophyta</taxon>
        <taxon>Tracheophyta</taxon>
        <taxon>Spermatophyta</taxon>
        <taxon>Magnoliopsida</taxon>
        <taxon>eudicotyledons</taxon>
        <taxon>Gunneridae</taxon>
        <taxon>Pentapetalae</taxon>
        <taxon>rosids</taxon>
        <taxon>fabids</taxon>
        <taxon>Rosales</taxon>
        <taxon>Cannabaceae</taxon>
        <taxon>Cannabis</taxon>
    </lineage>
</organism>
<sequence>MEELLSRTSKLKVTDDEGWEINEEGDEDIGKSCLIGRLCTMKPFSRSLLKNILCRLWNLGEFDWDMKIKKVTDKALFLTLSFKQNNHLERTLGRTPWVLNTGFLILERMKGIPTDWETTLTTFIISGRVLNLPIKAITKTNMLRLAGMAGEVDMTGKTETPNNRETHIHNQQDSKGTLNISPSQLNPQTFEGGEETNQNIYTISGNTIQKPTIINYPQTMKNAPETILNNNFLPSCVHRTEELIQEAWPNKKEQNRLSIRKRMGDEMIKESQKNPNGERDCKARLCEMEMEDTGSNGILFDVPITFEAGTNVQQKRQRDKRRKFVFFSPISSSQLSSPCLISRVQAQRKWISTTGGGKINKFEEIIPLQSKMAVKRQQNLGVHYRSPIVNEFCSCEPKDQNNEEKEHFVKEEVEHKKLFPFSILFDPNLNERVMTTCTYFDETLKGVYNVFVQAEHDHSVIKYETRKDLSLEEGPYDVPKDTHIAQEFVDKLPTQISRFSFLIRMFGTSFITSSFTFFGLVEWPCRSISLVTCFNDNL</sequence>
<accession>A0A7J6FGL4</accession>
<evidence type="ECO:0000256" key="1">
    <source>
        <dbReference type="SAM" id="MobiDB-lite"/>
    </source>
</evidence>
<evidence type="ECO:0008006" key="4">
    <source>
        <dbReference type="Google" id="ProtNLM"/>
    </source>
</evidence>